<organism evidence="2 3">
    <name type="scientific">Candidatus Accumulibacter proximus</name>
    <dbReference type="NCBI Taxonomy" id="2954385"/>
    <lineage>
        <taxon>Bacteria</taxon>
        <taxon>Pseudomonadati</taxon>
        <taxon>Pseudomonadota</taxon>
        <taxon>Betaproteobacteria</taxon>
        <taxon>Candidatus Accumulibacter</taxon>
    </lineage>
</organism>
<dbReference type="GO" id="GO:0006508">
    <property type="term" value="P:proteolysis"/>
    <property type="evidence" value="ECO:0007669"/>
    <property type="project" value="InterPro"/>
</dbReference>
<dbReference type="InterPro" id="IPR006026">
    <property type="entry name" value="Peptidase_Metallo"/>
</dbReference>
<dbReference type="GO" id="GO:0008270">
    <property type="term" value="F:zinc ion binding"/>
    <property type="evidence" value="ECO:0007669"/>
    <property type="project" value="InterPro"/>
</dbReference>
<dbReference type="SMART" id="SM00235">
    <property type="entry name" value="ZnMc"/>
    <property type="match status" value="1"/>
</dbReference>
<dbReference type="InterPro" id="IPR001506">
    <property type="entry name" value="Peptidase_M12A"/>
</dbReference>
<proteinExistence type="predicted"/>
<dbReference type="SUPFAM" id="SSF55486">
    <property type="entry name" value="Metalloproteases ('zincins'), catalytic domain"/>
    <property type="match status" value="1"/>
</dbReference>
<dbReference type="AlphaFoldDB" id="A0A935UJD5"/>
<protein>
    <recommendedName>
        <fullName evidence="1">Peptidase metallopeptidase domain-containing protein</fullName>
    </recommendedName>
</protein>
<gene>
    <name evidence="2" type="ORF">IPJ27_24135</name>
</gene>
<comment type="caution">
    <text evidence="2">The sequence shown here is derived from an EMBL/GenBank/DDBJ whole genome shotgun (WGS) entry which is preliminary data.</text>
</comment>
<accession>A0A935UJD5</accession>
<feature type="domain" description="Peptidase metallopeptidase" evidence="1">
    <location>
        <begin position="48"/>
        <end position="200"/>
    </location>
</feature>
<name>A0A935UJD5_9PROT</name>
<evidence type="ECO:0000313" key="2">
    <source>
        <dbReference type="EMBL" id="MBK7677585.1"/>
    </source>
</evidence>
<reference evidence="2 3" key="1">
    <citation type="submission" date="2020-10" db="EMBL/GenBank/DDBJ databases">
        <title>Connecting structure to function with the recovery of over 1000 high-quality activated sludge metagenome-assembled genomes encoding full-length rRNA genes using long-read sequencing.</title>
        <authorList>
            <person name="Singleton C.M."/>
            <person name="Petriglieri F."/>
            <person name="Kristensen J.M."/>
            <person name="Kirkegaard R.H."/>
            <person name="Michaelsen T.Y."/>
            <person name="Andersen M.H."/>
            <person name="Karst S.M."/>
            <person name="Dueholm M.S."/>
            <person name="Nielsen P.H."/>
            <person name="Albertsen M."/>
        </authorList>
    </citation>
    <scope>NUCLEOTIDE SEQUENCE [LARGE SCALE GENOMIC DNA]</scope>
    <source>
        <strain evidence="2">EsbW_18-Q3-R4-48_BATAC.285</strain>
    </source>
</reference>
<evidence type="ECO:0000313" key="3">
    <source>
        <dbReference type="Proteomes" id="UP000697998"/>
    </source>
</evidence>
<evidence type="ECO:0000259" key="1">
    <source>
        <dbReference type="SMART" id="SM00235"/>
    </source>
</evidence>
<dbReference type="EMBL" id="JADJMH010000038">
    <property type="protein sequence ID" value="MBK7677585.1"/>
    <property type="molecule type" value="Genomic_DNA"/>
</dbReference>
<sequence length="368" mass="40349">MPNDPRTGERSAAADAATALRYCCQPIQPPRQFEAAVDPQRVRAIVAGGKKWVNGTQLSFHCYQAGDAVVSAWWGSATDIAEVRQAFQAWFNLGIGISFKEVARPEEAVIRIAFDQAGGSWSYVGRDNLTIRDSRQRTMNFGWALNTPYGRDTAMHEIGHALGLEHEHQNPYAGITWDSDAVRRYFQGPPNNWDAKYIEWNVLRKIHPAEVKGSTWDPDSVMEYAFGPGLIIEPAAYRSGLKPKGGLSAADKEWIARTYPGTPAQPQIPSLEVGVAQKLAIKAGETRVFRFSPKETRTYLLATSGYSDTVMVLFAVTPSGNVQIAADDDSGTDANASIQAPLSSGRDYQIGVRLYYAGAASETTLMVR</sequence>
<dbReference type="InterPro" id="IPR024079">
    <property type="entry name" value="MetalloPept_cat_dom_sf"/>
</dbReference>
<dbReference type="Pfam" id="PF01400">
    <property type="entry name" value="Astacin"/>
    <property type="match status" value="1"/>
</dbReference>
<dbReference type="Proteomes" id="UP000697998">
    <property type="component" value="Unassembled WGS sequence"/>
</dbReference>
<dbReference type="Gene3D" id="3.40.390.10">
    <property type="entry name" value="Collagenase (Catalytic Domain)"/>
    <property type="match status" value="1"/>
</dbReference>
<dbReference type="GO" id="GO:0004222">
    <property type="term" value="F:metalloendopeptidase activity"/>
    <property type="evidence" value="ECO:0007669"/>
    <property type="project" value="InterPro"/>
</dbReference>